<dbReference type="EMBL" id="JANCNS010000002">
    <property type="protein sequence ID" value="MCP9200237.1"/>
    <property type="molecule type" value="Genomic_DNA"/>
</dbReference>
<dbReference type="Pfam" id="PF09851">
    <property type="entry name" value="SHOCT"/>
    <property type="match status" value="1"/>
</dbReference>
<evidence type="ECO:0000313" key="2">
    <source>
        <dbReference type="EMBL" id="MCP9200237.1"/>
    </source>
</evidence>
<keyword evidence="3" id="KW-1185">Reference proteome</keyword>
<dbReference type="RefSeq" id="WP_241552026.1">
    <property type="nucleotide sequence ID" value="NZ_JANCNS010000002.1"/>
</dbReference>
<reference evidence="2" key="1">
    <citation type="submission" date="2022-07" db="EMBL/GenBank/DDBJ databases">
        <title>Gramela sediminis sp. nov., isolated from deep-sea sediment of the Indian Ocean.</title>
        <authorList>
            <person name="Shi H."/>
        </authorList>
    </citation>
    <scope>NUCLEOTIDE SEQUENCE</scope>
    <source>
        <strain evidence="2">GC03-9</strain>
    </source>
</reference>
<dbReference type="InterPro" id="IPR018649">
    <property type="entry name" value="SHOCT"/>
</dbReference>
<organism evidence="2 3">
    <name type="scientific">Christiangramia oceanisediminis</name>
    <dbReference type="NCBI Taxonomy" id="2920386"/>
    <lineage>
        <taxon>Bacteria</taxon>
        <taxon>Pseudomonadati</taxon>
        <taxon>Bacteroidota</taxon>
        <taxon>Flavobacteriia</taxon>
        <taxon>Flavobacteriales</taxon>
        <taxon>Flavobacteriaceae</taxon>
        <taxon>Christiangramia</taxon>
    </lineage>
</organism>
<sequence length="65" mass="7721">MMMYWWILIGAVVLAAILLPVSRWKTKNENNLEEPLQILKKRYAKGEISKDEFEEQKSILKKNRS</sequence>
<gene>
    <name evidence="2" type="ORF">MKO06_09975</name>
</gene>
<evidence type="ECO:0000259" key="1">
    <source>
        <dbReference type="Pfam" id="PF09851"/>
    </source>
</evidence>
<dbReference type="AlphaFoldDB" id="A0A9X2KXR6"/>
<protein>
    <submittedName>
        <fullName evidence="2">SHOCT domain-containing protein</fullName>
    </submittedName>
</protein>
<proteinExistence type="predicted"/>
<name>A0A9X2KXR6_9FLAO</name>
<evidence type="ECO:0000313" key="3">
    <source>
        <dbReference type="Proteomes" id="UP001155280"/>
    </source>
</evidence>
<feature type="domain" description="SHOCT" evidence="1">
    <location>
        <begin position="34"/>
        <end position="60"/>
    </location>
</feature>
<dbReference type="Proteomes" id="UP001155280">
    <property type="component" value="Unassembled WGS sequence"/>
</dbReference>
<comment type="caution">
    <text evidence="2">The sequence shown here is derived from an EMBL/GenBank/DDBJ whole genome shotgun (WGS) entry which is preliminary data.</text>
</comment>
<accession>A0A9X2KXR6</accession>